<evidence type="ECO:0000313" key="3">
    <source>
        <dbReference type="Proteomes" id="UP000682005"/>
    </source>
</evidence>
<proteinExistence type="predicted"/>
<reference evidence="2 3" key="1">
    <citation type="submission" date="2021-03" db="EMBL/GenBank/DDBJ databases">
        <title>Human Oral Microbial Genomes.</title>
        <authorList>
            <person name="Johnston C.D."/>
            <person name="Chen T."/>
            <person name="Dewhirst F.E."/>
        </authorList>
    </citation>
    <scope>NUCLEOTIDE SEQUENCE [LARGE SCALE GENOMIC DNA]</scope>
    <source>
        <strain evidence="2 3">W1435</strain>
    </source>
</reference>
<accession>A0ABX7XYS1</accession>
<name>A0ABX7XYS1_9BACT</name>
<evidence type="ECO:0000313" key="2">
    <source>
        <dbReference type="EMBL" id="QUB86849.1"/>
    </source>
</evidence>
<dbReference type="Pfam" id="PF09674">
    <property type="entry name" value="DUF2400"/>
    <property type="match status" value="1"/>
</dbReference>
<sequence>MSRPQGAGSKKTKRMTPTSKRPINTGDTHTSPPSPHGEGKGVRLSQKEVATTSLKEKLLTLAAQYETPSFLNGDPSWFMHQVTGKRNQETMAFIASCLSYGSRQVFMPRIQYLLDCSRSEPYEWIKSGRFQLDVPDDDQCFYRLYTNGMMHDLFCALQTMFKEFGDIEGYIRSYAGLTDTSQQTDTITAIEAICSFFQKQEVTGIIPKDTKSCCKRVCMFLRWMVRTDSPVDLGIWSGLIDRRSLIIPLDTHVIQQSLQLGLITSKTPSMSIARKLTDRLLLFFPDDPLKADFALFGYGVDPKKDKKAKS</sequence>
<feature type="compositionally biased region" description="Polar residues" evidence="1">
    <location>
        <begin position="15"/>
        <end position="31"/>
    </location>
</feature>
<dbReference type="Proteomes" id="UP000682005">
    <property type="component" value="Chromosome 1"/>
</dbReference>
<evidence type="ECO:0000256" key="1">
    <source>
        <dbReference type="SAM" id="MobiDB-lite"/>
    </source>
</evidence>
<dbReference type="NCBIfam" id="TIGR02757">
    <property type="entry name" value="TIGR02757 family protein"/>
    <property type="match status" value="1"/>
</dbReference>
<organism evidence="2 3">
    <name type="scientific">Prevotella fusca JCM 17724</name>
    <dbReference type="NCBI Taxonomy" id="1236517"/>
    <lineage>
        <taxon>Bacteria</taxon>
        <taxon>Pseudomonadati</taxon>
        <taxon>Bacteroidota</taxon>
        <taxon>Bacteroidia</taxon>
        <taxon>Bacteroidales</taxon>
        <taxon>Prevotellaceae</taxon>
        <taxon>Prevotella</taxon>
    </lineage>
</organism>
<feature type="region of interest" description="Disordered" evidence="1">
    <location>
        <begin position="1"/>
        <end position="47"/>
    </location>
</feature>
<protein>
    <submittedName>
        <fullName evidence="2">TIGR02757 family protein</fullName>
    </submittedName>
</protein>
<dbReference type="EMBL" id="CP072370">
    <property type="protein sequence ID" value="QUB86849.1"/>
    <property type="molecule type" value="Genomic_DNA"/>
</dbReference>
<dbReference type="InterPro" id="IPR014127">
    <property type="entry name" value="CHP02757"/>
</dbReference>
<gene>
    <name evidence="2" type="ORF">J5A51_12370</name>
</gene>
<keyword evidence="3" id="KW-1185">Reference proteome</keyword>